<dbReference type="Proteomes" id="UP001343257">
    <property type="component" value="Unassembled WGS sequence"/>
</dbReference>
<dbReference type="EMBL" id="JARTLD010000040">
    <property type="protein sequence ID" value="MED5018891.1"/>
    <property type="molecule type" value="Genomic_DNA"/>
</dbReference>
<sequence length="91" mass="10277">MSYFFLAILIFIGGNLLFGWLFGGTGSFIFTMLLVGFVGYQYGAIRELRSRMEELEKRAGLLPDPDDSMSDEEIEKELESYIEPPGSRPSL</sequence>
<proteinExistence type="predicted"/>
<gene>
    <name evidence="3" type="ORF">P9847_16395</name>
</gene>
<name>A0ABU6PVI0_9BACL</name>
<keyword evidence="2" id="KW-0472">Membrane</keyword>
<feature type="compositionally biased region" description="Acidic residues" evidence="1">
    <location>
        <begin position="64"/>
        <end position="76"/>
    </location>
</feature>
<feature type="transmembrane region" description="Helical" evidence="2">
    <location>
        <begin position="5"/>
        <end position="22"/>
    </location>
</feature>
<reference evidence="3 4" key="1">
    <citation type="submission" date="2023-03" db="EMBL/GenBank/DDBJ databases">
        <title>Bacillus Genome Sequencing.</title>
        <authorList>
            <person name="Dunlap C."/>
        </authorList>
    </citation>
    <scope>NUCLEOTIDE SEQUENCE [LARGE SCALE GENOMIC DNA]</scope>
    <source>
        <strain evidence="3 4">NRS-52</strain>
    </source>
</reference>
<comment type="caution">
    <text evidence="3">The sequence shown here is derived from an EMBL/GenBank/DDBJ whole genome shotgun (WGS) entry which is preliminary data.</text>
</comment>
<dbReference type="RefSeq" id="WP_328279496.1">
    <property type="nucleotide sequence ID" value="NZ_JARTLD010000040.1"/>
</dbReference>
<accession>A0ABU6PVI0</accession>
<feature type="transmembrane region" description="Helical" evidence="2">
    <location>
        <begin position="28"/>
        <end position="45"/>
    </location>
</feature>
<keyword evidence="2" id="KW-1133">Transmembrane helix</keyword>
<evidence type="ECO:0000313" key="3">
    <source>
        <dbReference type="EMBL" id="MED5018891.1"/>
    </source>
</evidence>
<evidence type="ECO:0000256" key="2">
    <source>
        <dbReference type="SAM" id="Phobius"/>
    </source>
</evidence>
<evidence type="ECO:0000256" key="1">
    <source>
        <dbReference type="SAM" id="MobiDB-lite"/>
    </source>
</evidence>
<evidence type="ECO:0000313" key="4">
    <source>
        <dbReference type="Proteomes" id="UP001343257"/>
    </source>
</evidence>
<keyword evidence="4" id="KW-1185">Reference proteome</keyword>
<keyword evidence="2" id="KW-0812">Transmembrane</keyword>
<protein>
    <submittedName>
        <fullName evidence="3">Uncharacterized protein</fullName>
    </submittedName>
</protein>
<feature type="region of interest" description="Disordered" evidence="1">
    <location>
        <begin position="60"/>
        <end position="91"/>
    </location>
</feature>
<organism evidence="3 4">
    <name type="scientific">Paenibacillus chibensis</name>
    <dbReference type="NCBI Taxonomy" id="59846"/>
    <lineage>
        <taxon>Bacteria</taxon>
        <taxon>Bacillati</taxon>
        <taxon>Bacillota</taxon>
        <taxon>Bacilli</taxon>
        <taxon>Bacillales</taxon>
        <taxon>Paenibacillaceae</taxon>
        <taxon>Paenibacillus</taxon>
    </lineage>
</organism>